<feature type="domain" description="Response regulatory" evidence="7">
    <location>
        <begin position="1"/>
        <end position="113"/>
    </location>
</feature>
<proteinExistence type="predicted"/>
<evidence type="ECO:0000256" key="5">
    <source>
        <dbReference type="ARBA" id="ARBA00023163"/>
    </source>
</evidence>
<accession>A0A844ATL7</accession>
<dbReference type="InterPro" id="IPR029787">
    <property type="entry name" value="Nucleotide_cyclase"/>
</dbReference>
<evidence type="ECO:0000256" key="4">
    <source>
        <dbReference type="ARBA" id="ARBA00023125"/>
    </source>
</evidence>
<protein>
    <submittedName>
        <fullName evidence="8">Response regulator</fullName>
    </submittedName>
</protein>
<dbReference type="InterPro" id="IPR001054">
    <property type="entry name" value="A/G_cyclase"/>
</dbReference>
<dbReference type="GO" id="GO:0000156">
    <property type="term" value="F:phosphorelay response regulator activity"/>
    <property type="evidence" value="ECO:0007669"/>
    <property type="project" value="TreeGrafter"/>
</dbReference>
<name>A0A844ATL7_9BURK</name>
<dbReference type="InterPro" id="IPR039420">
    <property type="entry name" value="WalR-like"/>
</dbReference>
<dbReference type="GO" id="GO:0004016">
    <property type="term" value="F:adenylate cyclase activity"/>
    <property type="evidence" value="ECO:0007669"/>
    <property type="project" value="UniProtKB-ARBA"/>
</dbReference>
<dbReference type="SUPFAM" id="SSF55073">
    <property type="entry name" value="Nucleotide cyclase"/>
    <property type="match status" value="1"/>
</dbReference>
<dbReference type="InterPro" id="IPR011006">
    <property type="entry name" value="CheY-like_superfamily"/>
</dbReference>
<dbReference type="Gene3D" id="3.40.50.2300">
    <property type="match status" value="1"/>
</dbReference>
<evidence type="ECO:0000256" key="1">
    <source>
        <dbReference type="ARBA" id="ARBA00022553"/>
    </source>
</evidence>
<organism evidence="8 9">
    <name type="scientific">Caenimonas koreensis DSM 17982</name>
    <dbReference type="NCBI Taxonomy" id="1121255"/>
    <lineage>
        <taxon>Bacteria</taxon>
        <taxon>Pseudomonadati</taxon>
        <taxon>Pseudomonadota</taxon>
        <taxon>Betaproteobacteria</taxon>
        <taxon>Burkholderiales</taxon>
        <taxon>Comamonadaceae</taxon>
        <taxon>Caenimonas</taxon>
    </lineage>
</organism>
<dbReference type="Proteomes" id="UP000487350">
    <property type="component" value="Unassembled WGS sequence"/>
</dbReference>
<dbReference type="Pfam" id="PF00211">
    <property type="entry name" value="Guanylate_cyc"/>
    <property type="match status" value="1"/>
</dbReference>
<dbReference type="InterPro" id="IPR001789">
    <property type="entry name" value="Sig_transdc_resp-reg_receiver"/>
</dbReference>
<dbReference type="GO" id="GO:0009190">
    <property type="term" value="P:cyclic nucleotide biosynthetic process"/>
    <property type="evidence" value="ECO:0007669"/>
    <property type="project" value="InterPro"/>
</dbReference>
<evidence type="ECO:0000313" key="9">
    <source>
        <dbReference type="Proteomes" id="UP000487350"/>
    </source>
</evidence>
<keyword evidence="9" id="KW-1185">Reference proteome</keyword>
<dbReference type="Gene3D" id="3.30.70.1230">
    <property type="entry name" value="Nucleotide cyclase"/>
    <property type="match status" value="1"/>
</dbReference>
<evidence type="ECO:0000256" key="2">
    <source>
        <dbReference type="ARBA" id="ARBA00023012"/>
    </source>
</evidence>
<keyword evidence="5" id="KW-0804">Transcription</keyword>
<evidence type="ECO:0000256" key="3">
    <source>
        <dbReference type="ARBA" id="ARBA00023015"/>
    </source>
</evidence>
<dbReference type="EMBL" id="WJBU01000001">
    <property type="protein sequence ID" value="MRD45688.1"/>
    <property type="molecule type" value="Genomic_DNA"/>
</dbReference>
<keyword evidence="1 6" id="KW-0597">Phosphoprotein</keyword>
<keyword evidence="2" id="KW-0902">Two-component regulatory system</keyword>
<evidence type="ECO:0000313" key="8">
    <source>
        <dbReference type="EMBL" id="MRD45688.1"/>
    </source>
</evidence>
<evidence type="ECO:0000256" key="6">
    <source>
        <dbReference type="PROSITE-ProRule" id="PRU00169"/>
    </source>
</evidence>
<evidence type="ECO:0000259" key="7">
    <source>
        <dbReference type="PROSITE" id="PS50110"/>
    </source>
</evidence>
<dbReference type="AlphaFoldDB" id="A0A844ATL7"/>
<reference evidence="8 9" key="1">
    <citation type="submission" date="2019-11" db="EMBL/GenBank/DDBJ databases">
        <title>Caenimonas koreensis gen. nov., sp. nov., isolated from activated sludge.</title>
        <authorList>
            <person name="Seung H.R."/>
        </authorList>
    </citation>
    <scope>NUCLEOTIDE SEQUENCE [LARGE SCALE GENOMIC DNA]</scope>
    <source>
        <strain evidence="8 9">EMB320</strain>
    </source>
</reference>
<dbReference type="GO" id="GO:0000976">
    <property type="term" value="F:transcription cis-regulatory region binding"/>
    <property type="evidence" value="ECO:0007669"/>
    <property type="project" value="TreeGrafter"/>
</dbReference>
<dbReference type="RefSeq" id="WP_153583044.1">
    <property type="nucleotide sequence ID" value="NZ_WJBU01000001.1"/>
</dbReference>
<dbReference type="GO" id="GO:0032993">
    <property type="term" value="C:protein-DNA complex"/>
    <property type="evidence" value="ECO:0007669"/>
    <property type="project" value="TreeGrafter"/>
</dbReference>
<keyword evidence="3" id="KW-0805">Transcription regulation</keyword>
<keyword evidence="4" id="KW-0238">DNA-binding</keyword>
<feature type="modified residue" description="4-aspartylphosphate" evidence="6">
    <location>
        <position position="46"/>
    </location>
</feature>
<dbReference type="SUPFAM" id="SSF52172">
    <property type="entry name" value="CheY-like"/>
    <property type="match status" value="1"/>
</dbReference>
<dbReference type="GO" id="GO:0006355">
    <property type="term" value="P:regulation of DNA-templated transcription"/>
    <property type="evidence" value="ECO:0007669"/>
    <property type="project" value="TreeGrafter"/>
</dbReference>
<dbReference type="PANTHER" id="PTHR48111">
    <property type="entry name" value="REGULATOR OF RPOS"/>
    <property type="match status" value="1"/>
</dbReference>
<dbReference type="OrthoDB" id="9763857at2"/>
<dbReference type="PANTHER" id="PTHR48111:SF1">
    <property type="entry name" value="TWO-COMPONENT RESPONSE REGULATOR ORR33"/>
    <property type="match status" value="1"/>
</dbReference>
<dbReference type="PROSITE" id="PS50110">
    <property type="entry name" value="RESPONSE_REGULATORY"/>
    <property type="match status" value="1"/>
</dbReference>
<dbReference type="GO" id="GO:0005829">
    <property type="term" value="C:cytosol"/>
    <property type="evidence" value="ECO:0007669"/>
    <property type="project" value="TreeGrafter"/>
</dbReference>
<dbReference type="SMART" id="SM00448">
    <property type="entry name" value="REC"/>
    <property type="match status" value="1"/>
</dbReference>
<dbReference type="Pfam" id="PF00072">
    <property type="entry name" value="Response_reg"/>
    <property type="match status" value="1"/>
</dbReference>
<comment type="caution">
    <text evidence="8">The sequence shown here is derived from an EMBL/GenBank/DDBJ whole genome shotgun (WGS) entry which is preliminary data.</text>
</comment>
<sequence length="331" mass="36892">MDDMPDNLFLMNGLFEDRFEVIQASSGREALTIVMSRNPPDMVLLDIMMPDMDGYEVLRRIRQHTPTATIPVIFLTALASQQDATLGLNLGAADYLTKPIDPELVVRRVEGHMKQAAHARKIEALAEKLARRLPPDVWQRLFHGAEIEEIRFEEKRQTTLYAEPVSPSLLTPMDHDAFVAEVEWLATRHSGVVDRFFDGAAVVFFDDPADCCRMALELHRAAGELRLRMGMGTGICDIGIYRNDHMEACTLIGTETRYAARMAAKAASGSVAISPETYEAVADEVHAELRSCMVMEEFDEDDELALICVTPPPVRSEQMMSRFAGLGMMAG</sequence>
<gene>
    <name evidence="8" type="ORF">GHT07_00220</name>
</gene>